<gene>
    <name evidence="2" type="ORF">F444_06424</name>
</gene>
<dbReference type="EMBL" id="ANJA01001187">
    <property type="protein sequence ID" value="ETO78715.1"/>
    <property type="molecule type" value="Genomic_DNA"/>
</dbReference>
<proteinExistence type="predicted"/>
<protein>
    <submittedName>
        <fullName evidence="2">Uncharacterized protein</fullName>
    </submittedName>
</protein>
<sequence>KDHGKPSLKKSTGLSSVSTVEASLCTRSLGRQVGPVRPSGTQSRRSGDRKKTAVESEGLGGNQH</sequence>
<evidence type="ECO:0000256" key="1">
    <source>
        <dbReference type="SAM" id="MobiDB-lite"/>
    </source>
</evidence>
<feature type="compositionally biased region" description="Polar residues" evidence="1">
    <location>
        <begin position="9"/>
        <end position="21"/>
    </location>
</feature>
<feature type="non-terminal residue" evidence="2">
    <location>
        <position position="1"/>
    </location>
</feature>
<dbReference type="Proteomes" id="UP000028582">
    <property type="component" value="Unassembled WGS sequence"/>
</dbReference>
<evidence type="ECO:0000313" key="2">
    <source>
        <dbReference type="EMBL" id="ETO78715.1"/>
    </source>
</evidence>
<reference evidence="2 3" key="1">
    <citation type="submission" date="2013-11" db="EMBL/GenBank/DDBJ databases">
        <title>The Genome Sequence of Phytophthora parasitica P1976.</title>
        <authorList>
            <consortium name="The Broad Institute Genomics Platform"/>
            <person name="Russ C."/>
            <person name="Tyler B."/>
            <person name="Panabieres F."/>
            <person name="Shan W."/>
            <person name="Tripathy S."/>
            <person name="Grunwald N."/>
            <person name="Machado M."/>
            <person name="Johnson C.S."/>
            <person name="Walker B."/>
            <person name="Young S."/>
            <person name="Zeng Q."/>
            <person name="Gargeya S."/>
            <person name="Fitzgerald M."/>
            <person name="Haas B."/>
            <person name="Abouelleil A."/>
            <person name="Allen A.W."/>
            <person name="Alvarado L."/>
            <person name="Arachchi H.M."/>
            <person name="Berlin A.M."/>
            <person name="Chapman S.B."/>
            <person name="Gainer-Dewar J."/>
            <person name="Goldberg J."/>
            <person name="Griggs A."/>
            <person name="Gujja S."/>
            <person name="Hansen M."/>
            <person name="Howarth C."/>
            <person name="Imamovic A."/>
            <person name="Ireland A."/>
            <person name="Larimer J."/>
            <person name="McCowan C."/>
            <person name="Murphy C."/>
            <person name="Pearson M."/>
            <person name="Poon T.W."/>
            <person name="Priest M."/>
            <person name="Roberts A."/>
            <person name="Saif S."/>
            <person name="Shea T."/>
            <person name="Sisk P."/>
            <person name="Sykes S."/>
            <person name="Wortman J."/>
            <person name="Nusbaum C."/>
            <person name="Birren B."/>
        </authorList>
    </citation>
    <scope>NUCLEOTIDE SEQUENCE [LARGE SCALE GENOMIC DNA]</scope>
    <source>
        <strain evidence="2 3">P1976</strain>
    </source>
</reference>
<accession>A0A081AIK4</accession>
<organism evidence="2 3">
    <name type="scientific">Phytophthora nicotianae P1976</name>
    <dbReference type="NCBI Taxonomy" id="1317066"/>
    <lineage>
        <taxon>Eukaryota</taxon>
        <taxon>Sar</taxon>
        <taxon>Stramenopiles</taxon>
        <taxon>Oomycota</taxon>
        <taxon>Peronosporomycetes</taxon>
        <taxon>Peronosporales</taxon>
        <taxon>Peronosporaceae</taxon>
        <taxon>Phytophthora</taxon>
    </lineage>
</organism>
<comment type="caution">
    <text evidence="2">The sequence shown here is derived from an EMBL/GenBank/DDBJ whole genome shotgun (WGS) entry which is preliminary data.</text>
</comment>
<dbReference type="AlphaFoldDB" id="A0A081AIK4"/>
<feature type="region of interest" description="Disordered" evidence="1">
    <location>
        <begin position="1"/>
        <end position="64"/>
    </location>
</feature>
<feature type="compositionally biased region" description="Basic and acidic residues" evidence="1">
    <location>
        <begin position="45"/>
        <end position="54"/>
    </location>
</feature>
<name>A0A081AIK4_PHYNI</name>
<evidence type="ECO:0000313" key="3">
    <source>
        <dbReference type="Proteomes" id="UP000028582"/>
    </source>
</evidence>